<sequence length="248" mass="26933">MREQVAMIEAENAALKTSCDAQAAAIVGLEAENAALRGSCDEQAVTIARWGSEDATFRATVNNHTQKEQQKGQAAPERMPFHPEFLRFMRETFACEVMRTCNAQRVAAETAAADARLQTVALEAKVAQLEDENAMDVDAPAPVVAAQDPTPNTHLDAARARGSLDYALHTGPTQRNISIVLRTPETTTTRELERRIKELEADCAEAKATAARDAASLHRAEICVSDQERKIASLEAVASSAVQKYNTK</sequence>
<organism evidence="1 2">
    <name type="scientific">Mycena albidolilacea</name>
    <dbReference type="NCBI Taxonomy" id="1033008"/>
    <lineage>
        <taxon>Eukaryota</taxon>
        <taxon>Fungi</taxon>
        <taxon>Dikarya</taxon>
        <taxon>Basidiomycota</taxon>
        <taxon>Agaricomycotina</taxon>
        <taxon>Agaricomycetes</taxon>
        <taxon>Agaricomycetidae</taxon>
        <taxon>Agaricales</taxon>
        <taxon>Marasmiineae</taxon>
        <taxon>Mycenaceae</taxon>
        <taxon>Mycena</taxon>
    </lineage>
</organism>
<name>A0AAD7ENB7_9AGAR</name>
<gene>
    <name evidence="1" type="ORF">DFH08DRAFT_874757</name>
</gene>
<protein>
    <submittedName>
        <fullName evidence="1">Uncharacterized protein</fullName>
    </submittedName>
</protein>
<evidence type="ECO:0000313" key="1">
    <source>
        <dbReference type="EMBL" id="KAJ7342681.1"/>
    </source>
</evidence>
<proteinExistence type="predicted"/>
<reference evidence="1" key="1">
    <citation type="submission" date="2023-03" db="EMBL/GenBank/DDBJ databases">
        <title>Massive genome expansion in bonnet fungi (Mycena s.s.) driven by repeated elements and novel gene families across ecological guilds.</title>
        <authorList>
            <consortium name="Lawrence Berkeley National Laboratory"/>
            <person name="Harder C.B."/>
            <person name="Miyauchi S."/>
            <person name="Viragh M."/>
            <person name="Kuo A."/>
            <person name="Thoen E."/>
            <person name="Andreopoulos B."/>
            <person name="Lu D."/>
            <person name="Skrede I."/>
            <person name="Drula E."/>
            <person name="Henrissat B."/>
            <person name="Morin E."/>
            <person name="Kohler A."/>
            <person name="Barry K."/>
            <person name="LaButti K."/>
            <person name="Morin E."/>
            <person name="Salamov A."/>
            <person name="Lipzen A."/>
            <person name="Mereny Z."/>
            <person name="Hegedus B."/>
            <person name="Baldrian P."/>
            <person name="Stursova M."/>
            <person name="Weitz H."/>
            <person name="Taylor A."/>
            <person name="Grigoriev I.V."/>
            <person name="Nagy L.G."/>
            <person name="Martin F."/>
            <person name="Kauserud H."/>
        </authorList>
    </citation>
    <scope>NUCLEOTIDE SEQUENCE</scope>
    <source>
        <strain evidence="1">CBHHK002</strain>
    </source>
</reference>
<dbReference type="EMBL" id="JARIHO010000025">
    <property type="protein sequence ID" value="KAJ7342681.1"/>
    <property type="molecule type" value="Genomic_DNA"/>
</dbReference>
<evidence type="ECO:0000313" key="2">
    <source>
        <dbReference type="Proteomes" id="UP001218218"/>
    </source>
</evidence>
<accession>A0AAD7ENB7</accession>
<dbReference type="AlphaFoldDB" id="A0AAD7ENB7"/>
<dbReference type="Proteomes" id="UP001218218">
    <property type="component" value="Unassembled WGS sequence"/>
</dbReference>
<comment type="caution">
    <text evidence="1">The sequence shown here is derived from an EMBL/GenBank/DDBJ whole genome shotgun (WGS) entry which is preliminary data.</text>
</comment>
<keyword evidence="2" id="KW-1185">Reference proteome</keyword>